<evidence type="ECO:0000256" key="3">
    <source>
        <dbReference type="ARBA" id="ARBA00022473"/>
    </source>
</evidence>
<keyword evidence="4" id="KW-0805">Transcription regulation</keyword>
<gene>
    <name evidence="10" type="ORF">DARMORV10_A09P04900.1</name>
</gene>
<dbReference type="EMBL" id="HG994363">
    <property type="protein sequence ID" value="CAF2036005.1"/>
    <property type="molecule type" value="Genomic_DNA"/>
</dbReference>
<evidence type="ECO:0000313" key="10">
    <source>
        <dbReference type="EMBL" id="CAF2036005.1"/>
    </source>
</evidence>
<dbReference type="Proteomes" id="UP001295469">
    <property type="component" value="Chromosome A09"/>
</dbReference>
<organism evidence="10">
    <name type="scientific">Brassica napus</name>
    <name type="common">Rape</name>
    <dbReference type="NCBI Taxonomy" id="3708"/>
    <lineage>
        <taxon>Eukaryota</taxon>
        <taxon>Viridiplantae</taxon>
        <taxon>Streptophyta</taxon>
        <taxon>Embryophyta</taxon>
        <taxon>Tracheophyta</taxon>
        <taxon>Spermatophyta</taxon>
        <taxon>Magnoliopsida</taxon>
        <taxon>eudicotyledons</taxon>
        <taxon>Gunneridae</taxon>
        <taxon>Pentapetalae</taxon>
        <taxon>rosids</taxon>
        <taxon>malvids</taxon>
        <taxon>Brassicales</taxon>
        <taxon>Brassicaceae</taxon>
        <taxon>Brassiceae</taxon>
        <taxon>Brassica</taxon>
    </lineage>
</organism>
<evidence type="ECO:0000256" key="2">
    <source>
        <dbReference type="ARBA" id="ARBA00010308"/>
    </source>
</evidence>
<evidence type="ECO:0000256" key="4">
    <source>
        <dbReference type="ARBA" id="ARBA00023015"/>
    </source>
</evidence>
<evidence type="ECO:0000259" key="9">
    <source>
        <dbReference type="PROSITE" id="PS51697"/>
    </source>
</evidence>
<dbReference type="InterPro" id="IPR006936">
    <property type="entry name" value="ALOG_dom"/>
</dbReference>
<feature type="region of interest" description="Disordered" evidence="8">
    <location>
        <begin position="150"/>
        <end position="184"/>
    </location>
</feature>
<keyword evidence="7" id="KW-0539">Nucleus</keyword>
<dbReference type="Pfam" id="PF04852">
    <property type="entry name" value="ALOG_dom"/>
    <property type="match status" value="1"/>
</dbReference>
<keyword evidence="6" id="KW-0804">Transcription</keyword>
<dbReference type="InterPro" id="IPR040222">
    <property type="entry name" value="ALOG"/>
</dbReference>
<evidence type="ECO:0000256" key="1">
    <source>
        <dbReference type="ARBA" id="ARBA00004123"/>
    </source>
</evidence>
<feature type="domain" description="ALOG" evidence="9">
    <location>
        <begin position="28"/>
        <end position="155"/>
    </location>
</feature>
<keyword evidence="3" id="KW-0217">Developmental protein</keyword>
<evidence type="ECO:0000256" key="5">
    <source>
        <dbReference type="ARBA" id="ARBA00023125"/>
    </source>
</evidence>
<accession>A0A816NKQ6</accession>
<dbReference type="AlphaFoldDB" id="A0A816NKQ6"/>
<reference evidence="10" key="1">
    <citation type="submission" date="2021-01" db="EMBL/GenBank/DDBJ databases">
        <authorList>
            <consortium name="Genoscope - CEA"/>
            <person name="William W."/>
        </authorList>
    </citation>
    <scope>NUCLEOTIDE SEQUENCE</scope>
</reference>
<dbReference type="GO" id="GO:0005634">
    <property type="term" value="C:nucleus"/>
    <property type="evidence" value="ECO:0007669"/>
    <property type="project" value="UniProtKB-SubCell"/>
</dbReference>
<protein>
    <submittedName>
        <fullName evidence="10">(rape) hypothetical protein</fullName>
    </submittedName>
</protein>
<name>A0A816NKQ6_BRANA</name>
<evidence type="ECO:0000256" key="6">
    <source>
        <dbReference type="ARBA" id="ARBA00023163"/>
    </source>
</evidence>
<proteinExistence type="inferred from homology"/>
<dbReference type="PANTHER" id="PTHR31165">
    <property type="entry name" value="PROTEIN G1-LIKE2"/>
    <property type="match status" value="1"/>
</dbReference>
<evidence type="ECO:0000256" key="7">
    <source>
        <dbReference type="ARBA" id="ARBA00023242"/>
    </source>
</evidence>
<dbReference type="PANTHER" id="PTHR31165:SF87">
    <property type="entry name" value="ALOG DOMAIN-CONTAINING PROTEIN"/>
    <property type="match status" value="1"/>
</dbReference>
<feature type="region of interest" description="Disordered" evidence="8">
    <location>
        <begin position="1"/>
        <end position="31"/>
    </location>
</feature>
<comment type="subcellular location">
    <subcellularLocation>
        <location evidence="1">Nucleus</location>
    </subcellularLocation>
</comment>
<dbReference type="GO" id="GO:0003677">
    <property type="term" value="F:DNA binding"/>
    <property type="evidence" value="ECO:0007669"/>
    <property type="project" value="UniProtKB-KW"/>
</dbReference>
<sequence>MDTHASWIVNKEMNINTSTQSTPPSPSRYENQKRRDWNTFCQYLRNHRPPLSLPSCSGAHVLEFLRYLDQFGKTKVHHQNCAFFGLPNPPAPCPCPLRQAWGSLDALIGRLRAAYEENGGPPEANPFGSRAVRLYLREVRDFQAKARGVSYDKKRKRVNRQKTQTLPQTQPPLPLQQQQPHQGHAPDAYHVFTGFTPAVVPVRKPIARGTENKTLIRKIRHRSLTTTSFTFPDLGRGLVVSTSLFLCCCLPDIARWVIEPSSDYCGNKTIGQGMGYPLPS</sequence>
<keyword evidence="5" id="KW-0238">DNA-binding</keyword>
<comment type="similarity">
    <text evidence="2">Belongs to the plant homeotic and developmental regulators ALOG protein family.</text>
</comment>
<dbReference type="PROSITE" id="PS51697">
    <property type="entry name" value="ALOG"/>
    <property type="match status" value="1"/>
</dbReference>
<evidence type="ECO:0000256" key="8">
    <source>
        <dbReference type="SAM" id="MobiDB-lite"/>
    </source>
</evidence>